<evidence type="ECO:0000313" key="1">
    <source>
        <dbReference type="EMBL" id="KAG2216523.1"/>
    </source>
</evidence>
<dbReference type="Proteomes" id="UP000646827">
    <property type="component" value="Unassembled WGS sequence"/>
</dbReference>
<evidence type="ECO:0000313" key="2">
    <source>
        <dbReference type="Proteomes" id="UP000646827"/>
    </source>
</evidence>
<accession>A0A8H7RVD4</accession>
<proteinExistence type="predicted"/>
<organism evidence="1 2">
    <name type="scientific">Circinella minor</name>
    <dbReference type="NCBI Taxonomy" id="1195481"/>
    <lineage>
        <taxon>Eukaryota</taxon>
        <taxon>Fungi</taxon>
        <taxon>Fungi incertae sedis</taxon>
        <taxon>Mucoromycota</taxon>
        <taxon>Mucoromycotina</taxon>
        <taxon>Mucoromycetes</taxon>
        <taxon>Mucorales</taxon>
        <taxon>Lichtheimiaceae</taxon>
        <taxon>Circinella</taxon>
    </lineage>
</organism>
<dbReference type="AlphaFoldDB" id="A0A8H7RVD4"/>
<dbReference type="EMBL" id="JAEPRB010000393">
    <property type="protein sequence ID" value="KAG2216523.1"/>
    <property type="molecule type" value="Genomic_DNA"/>
</dbReference>
<reference evidence="1 2" key="1">
    <citation type="submission" date="2020-12" db="EMBL/GenBank/DDBJ databases">
        <title>Metabolic potential, ecology and presence of endohyphal bacteria is reflected in genomic diversity of Mucoromycotina.</title>
        <authorList>
            <person name="Muszewska A."/>
            <person name="Okrasinska A."/>
            <person name="Steczkiewicz K."/>
            <person name="Drgas O."/>
            <person name="Orlowska M."/>
            <person name="Perlinska-Lenart U."/>
            <person name="Aleksandrzak-Piekarczyk T."/>
            <person name="Szatraj K."/>
            <person name="Zielenkiewicz U."/>
            <person name="Pilsyk S."/>
            <person name="Malc E."/>
            <person name="Mieczkowski P."/>
            <person name="Kruszewska J.S."/>
            <person name="Biernat P."/>
            <person name="Pawlowska J."/>
        </authorList>
    </citation>
    <scope>NUCLEOTIDE SEQUENCE [LARGE SCALE GENOMIC DNA]</scope>
    <source>
        <strain evidence="1 2">CBS 142.35</strain>
    </source>
</reference>
<name>A0A8H7RVD4_9FUNG</name>
<gene>
    <name evidence="1" type="ORF">INT45_002657</name>
</gene>
<sequence>MGRVCTVVGAELEQNDLNFVDPPMLPRYRNGVIVDFGSYQNLVGVLPAPLPLDSAPARLTRSLTSVEVPNLAKNLVFVAPVEEEIDELDDDDNSVAAAPNVRRSARLGRRHVPFIGGLLLVV</sequence>
<protein>
    <submittedName>
        <fullName evidence="1">Uncharacterized protein</fullName>
    </submittedName>
</protein>
<comment type="caution">
    <text evidence="1">The sequence shown here is derived from an EMBL/GenBank/DDBJ whole genome shotgun (WGS) entry which is preliminary data.</text>
</comment>
<keyword evidence="2" id="KW-1185">Reference proteome</keyword>